<dbReference type="InterPro" id="IPR051677">
    <property type="entry name" value="AfsR-DnrI-RedD_regulator"/>
</dbReference>
<reference evidence="3" key="1">
    <citation type="journal article" date="2014" name="Int. J. Syst. Evol. Microbiol.">
        <title>Complete genome sequence of Corynebacterium casei LMG S-19264T (=DSM 44701T), isolated from a smear-ripened cheese.</title>
        <authorList>
            <consortium name="US DOE Joint Genome Institute (JGI-PGF)"/>
            <person name="Walter F."/>
            <person name="Albersmeier A."/>
            <person name="Kalinowski J."/>
            <person name="Ruckert C."/>
        </authorList>
    </citation>
    <scope>NUCLEOTIDE SEQUENCE</scope>
    <source>
        <strain evidence="3">JCM 3090</strain>
    </source>
</reference>
<name>A0A8J3FBW5_9ACTN</name>
<feature type="domain" description="Bacterial transcriptional activator" evidence="2">
    <location>
        <begin position="396"/>
        <end position="536"/>
    </location>
</feature>
<dbReference type="SMART" id="SM01043">
    <property type="entry name" value="BTAD"/>
    <property type="match status" value="1"/>
</dbReference>
<evidence type="ECO:0000259" key="2">
    <source>
        <dbReference type="SMART" id="SM01043"/>
    </source>
</evidence>
<dbReference type="Gene3D" id="1.10.10.10">
    <property type="entry name" value="Winged helix-like DNA-binding domain superfamily/Winged helix DNA-binding domain"/>
    <property type="match status" value="1"/>
</dbReference>
<dbReference type="PANTHER" id="PTHR35807">
    <property type="entry name" value="TRANSCRIPTIONAL REGULATOR REDD-RELATED"/>
    <property type="match status" value="1"/>
</dbReference>
<dbReference type="SUPFAM" id="SSF48452">
    <property type="entry name" value="TPR-like"/>
    <property type="match status" value="1"/>
</dbReference>
<proteinExistence type="predicted"/>
<organism evidence="3 4">
    <name type="scientific">Pilimelia anulata</name>
    <dbReference type="NCBI Taxonomy" id="53371"/>
    <lineage>
        <taxon>Bacteria</taxon>
        <taxon>Bacillati</taxon>
        <taxon>Actinomycetota</taxon>
        <taxon>Actinomycetes</taxon>
        <taxon>Micromonosporales</taxon>
        <taxon>Micromonosporaceae</taxon>
        <taxon>Pilimelia</taxon>
    </lineage>
</organism>
<dbReference type="Pfam" id="PF03704">
    <property type="entry name" value="BTAD"/>
    <property type="match status" value="1"/>
</dbReference>
<dbReference type="Proteomes" id="UP000649739">
    <property type="component" value="Unassembled WGS sequence"/>
</dbReference>
<protein>
    <recommendedName>
        <fullName evidence="2">Bacterial transcriptional activator domain-containing protein</fullName>
    </recommendedName>
</protein>
<dbReference type="AlphaFoldDB" id="A0A8J3FBW5"/>
<dbReference type="InterPro" id="IPR005158">
    <property type="entry name" value="BTAD"/>
</dbReference>
<dbReference type="Gene3D" id="1.25.40.10">
    <property type="entry name" value="Tetratricopeptide repeat domain"/>
    <property type="match status" value="1"/>
</dbReference>
<evidence type="ECO:0000256" key="1">
    <source>
        <dbReference type="SAM" id="MobiDB-lite"/>
    </source>
</evidence>
<comment type="caution">
    <text evidence="3">The sequence shown here is derived from an EMBL/GenBank/DDBJ whole genome shotgun (WGS) entry which is preliminary data.</text>
</comment>
<gene>
    <name evidence="3" type="ORF">GCM10010123_40330</name>
</gene>
<evidence type="ECO:0000313" key="4">
    <source>
        <dbReference type="Proteomes" id="UP000649739"/>
    </source>
</evidence>
<evidence type="ECO:0000313" key="3">
    <source>
        <dbReference type="EMBL" id="GGK06442.1"/>
    </source>
</evidence>
<feature type="region of interest" description="Disordered" evidence="1">
    <location>
        <begin position="257"/>
        <end position="276"/>
    </location>
</feature>
<sequence>MCDRRSADDAGLALVDHAPTTAGRDTTAAVVPALLATPMPVAVAADGTDISLYQLPGHGTALTGDGADNAARAVIAAALTTNPHDHPTFRKPMVVTTRATLTRLLPAGAAHQLAAGRQVFDHDDHLHVFADNAAAIADLEASIITRRRQLEHAIHAHNPPIDIADVNRRFDLDEPTPPYVLVLDADPAHDARLRAATADRHTLHLHPVILGASDPMTTYPIAADGTSLDPSPGPAAPARWATTTADDLAAVFHLAGETLPGPEDGTDFETDPPPAPPVPAVTAPVPGPDAAPPVQLYVLGPASLATTNAGPITSGVRSGSYALLALLAVRPNGCTLDELTDALHPDIEPANAAKRVRTDINSLRGVLRTATGRAESGGFVIHENGRYRIDPDTIGVDLWQMLTAITDANNAADDRTALQALQQAADLYRGDFATGIDRAWALDQATTHRHQHLNVLTRIAEILEADEPEQAIAVLERAIDADPVNEELYQRLIRIHGRQDHPDLARRTYALLENRLSDLGMAEPSEATRRVLHRQLQAHRRAG</sequence>
<dbReference type="EMBL" id="BMQB01000010">
    <property type="protein sequence ID" value="GGK06442.1"/>
    <property type="molecule type" value="Genomic_DNA"/>
</dbReference>
<dbReference type="RefSeq" id="WP_189171761.1">
    <property type="nucleotide sequence ID" value="NZ_BMQB01000010.1"/>
</dbReference>
<accession>A0A8J3FBW5</accession>
<keyword evidence="4" id="KW-1185">Reference proteome</keyword>
<reference evidence="3" key="2">
    <citation type="submission" date="2020-09" db="EMBL/GenBank/DDBJ databases">
        <authorList>
            <person name="Sun Q."/>
            <person name="Ohkuma M."/>
        </authorList>
    </citation>
    <scope>NUCLEOTIDE SEQUENCE</scope>
    <source>
        <strain evidence="3">JCM 3090</strain>
    </source>
</reference>
<dbReference type="InterPro" id="IPR011990">
    <property type="entry name" value="TPR-like_helical_dom_sf"/>
</dbReference>
<dbReference type="InterPro" id="IPR036388">
    <property type="entry name" value="WH-like_DNA-bd_sf"/>
</dbReference>